<keyword evidence="1" id="KW-0812">Transmembrane</keyword>
<dbReference type="AlphaFoldDB" id="A0A7S4BXU2"/>
<keyword evidence="1" id="KW-0472">Membrane</keyword>
<accession>A0A7S4BXU2</accession>
<name>A0A7S4BXU2_CHRCT</name>
<evidence type="ECO:0000313" key="2">
    <source>
        <dbReference type="EMBL" id="CAE0780025.1"/>
    </source>
</evidence>
<organism evidence="2">
    <name type="scientific">Chrysotila carterae</name>
    <name type="common">Marine alga</name>
    <name type="synonym">Syracosphaera carterae</name>
    <dbReference type="NCBI Taxonomy" id="13221"/>
    <lineage>
        <taxon>Eukaryota</taxon>
        <taxon>Haptista</taxon>
        <taxon>Haptophyta</taxon>
        <taxon>Prymnesiophyceae</taxon>
        <taxon>Isochrysidales</taxon>
        <taxon>Isochrysidaceae</taxon>
        <taxon>Chrysotila</taxon>
    </lineage>
</organism>
<dbReference type="EMBL" id="HBIZ01051067">
    <property type="protein sequence ID" value="CAE0780025.1"/>
    <property type="molecule type" value="Transcribed_RNA"/>
</dbReference>
<reference evidence="2" key="1">
    <citation type="submission" date="2021-01" db="EMBL/GenBank/DDBJ databases">
        <authorList>
            <person name="Corre E."/>
            <person name="Pelletier E."/>
            <person name="Niang G."/>
            <person name="Scheremetjew M."/>
            <person name="Finn R."/>
            <person name="Kale V."/>
            <person name="Holt S."/>
            <person name="Cochrane G."/>
            <person name="Meng A."/>
            <person name="Brown T."/>
            <person name="Cohen L."/>
        </authorList>
    </citation>
    <scope>NUCLEOTIDE SEQUENCE</scope>
    <source>
        <strain evidence="2">CCMP645</strain>
    </source>
</reference>
<evidence type="ECO:0000256" key="1">
    <source>
        <dbReference type="SAM" id="Phobius"/>
    </source>
</evidence>
<gene>
    <name evidence="2" type="ORF">PCAR00345_LOCUS32664</name>
</gene>
<keyword evidence="1" id="KW-1133">Transmembrane helix</keyword>
<proteinExistence type="predicted"/>
<feature type="transmembrane region" description="Helical" evidence="1">
    <location>
        <begin position="20"/>
        <end position="43"/>
    </location>
</feature>
<sequence>MAPAKPPPPPPPETTDYTALVVVLVVFATLLVGFTVTWVVLALRWHRNFKNSLLASAPTLNPPTTKWVTKNKDGVACFLSHYKLEAGSDARYLHDLLQRMLTANVFLDSNDCERACLWPSLS</sequence>
<protein>
    <submittedName>
        <fullName evidence="2">Uncharacterized protein</fullName>
    </submittedName>
</protein>